<organism evidence="4 5">
    <name type="scientific">Chryseobacterium taichungense</name>
    <dbReference type="NCBI Taxonomy" id="295069"/>
    <lineage>
        <taxon>Bacteria</taxon>
        <taxon>Pseudomonadati</taxon>
        <taxon>Bacteroidota</taxon>
        <taxon>Flavobacteriia</taxon>
        <taxon>Flavobacteriales</taxon>
        <taxon>Weeksellaceae</taxon>
        <taxon>Chryseobacterium group</taxon>
        <taxon>Chryseobacterium</taxon>
    </lineage>
</organism>
<dbReference type="Pfam" id="PF21205">
    <property type="entry name" value="Rep3_C"/>
    <property type="match status" value="1"/>
</dbReference>
<dbReference type="InterPro" id="IPR036388">
    <property type="entry name" value="WH-like_DNA-bd_sf"/>
</dbReference>
<dbReference type="GO" id="GO:0006270">
    <property type="term" value="P:DNA replication initiation"/>
    <property type="evidence" value="ECO:0007669"/>
    <property type="project" value="InterPro"/>
</dbReference>
<sequence length="336" mass="39299">MLNTINKTTVVLLRGFLFLFLFLNIIIMELIDVNKDEKLIYQHNVITSGRYDYSATMMDILFMILSSLEVGKLEYIIHVHDIEVITGRKWNLKQLREATESIGSRMFEIETKESIEQIWLFSRVKYLLGTGSFTVTLNPLATQYFFELKNNFTALQLKSVLNCSSKYAKRLYGIACQWRSVGSKRFEIDELKKMLGLIDKKGNEQFDKISQFKERVLDIAKKQINENTDIEIDFELKKRGRSFHWVTLHINSQKFKQLEINFENSINLQKFASKLVAYGFNQEQAELIAGKEKEKDFDILITELNEKIRQRKLKIENSVGYLVGVYQKKGMLPVKN</sequence>
<evidence type="ECO:0000256" key="1">
    <source>
        <dbReference type="ARBA" id="ARBA00038283"/>
    </source>
</evidence>
<dbReference type="Proteomes" id="UP000199450">
    <property type="component" value="Unassembled WGS sequence"/>
</dbReference>
<reference evidence="5" key="1">
    <citation type="submission" date="2016-10" db="EMBL/GenBank/DDBJ databases">
        <authorList>
            <person name="Varghese N."/>
            <person name="Submissions S."/>
        </authorList>
    </citation>
    <scope>NUCLEOTIDE SEQUENCE [LARGE SCALE GENOMIC DNA]</scope>
    <source>
        <strain evidence="5">DSM 17453</strain>
    </source>
</reference>
<dbReference type="EMBL" id="FOBV01000017">
    <property type="protein sequence ID" value="SEN11117.1"/>
    <property type="molecule type" value="Genomic_DNA"/>
</dbReference>
<gene>
    <name evidence="4" type="ORF">SAMN05421856_11711</name>
</gene>
<dbReference type="Pfam" id="PF01051">
    <property type="entry name" value="Rep3_N"/>
    <property type="match status" value="1"/>
</dbReference>
<feature type="domain" description="Initiator Rep protein WH1" evidence="3">
    <location>
        <begin position="40"/>
        <end position="175"/>
    </location>
</feature>
<dbReference type="SUPFAM" id="SSF46785">
    <property type="entry name" value="Winged helix' DNA-binding domain"/>
    <property type="match status" value="2"/>
</dbReference>
<name>A0A1H8DX30_9FLAO</name>
<feature type="transmembrane region" description="Helical" evidence="2">
    <location>
        <begin position="12"/>
        <end position="31"/>
    </location>
</feature>
<dbReference type="Gene3D" id="1.10.10.10">
    <property type="entry name" value="Winged helix-like DNA-binding domain superfamily/Winged helix DNA-binding domain"/>
    <property type="match status" value="2"/>
</dbReference>
<comment type="similarity">
    <text evidence="1">Belongs to the initiator RepB protein family.</text>
</comment>
<evidence type="ECO:0000313" key="5">
    <source>
        <dbReference type="Proteomes" id="UP000199450"/>
    </source>
</evidence>
<dbReference type="GO" id="GO:0003887">
    <property type="term" value="F:DNA-directed DNA polymerase activity"/>
    <property type="evidence" value="ECO:0007669"/>
    <property type="project" value="InterPro"/>
</dbReference>
<dbReference type="STRING" id="295069.SAMN05421856_11711"/>
<keyword evidence="2" id="KW-0472">Membrane</keyword>
<dbReference type="InterPro" id="IPR036390">
    <property type="entry name" value="WH_DNA-bd_sf"/>
</dbReference>
<accession>A0A1H8DX30</accession>
<keyword evidence="2" id="KW-0812">Transmembrane</keyword>
<proteinExistence type="inferred from homology"/>
<evidence type="ECO:0000313" key="4">
    <source>
        <dbReference type="EMBL" id="SEN11117.1"/>
    </source>
</evidence>
<keyword evidence="5" id="KW-1185">Reference proteome</keyword>
<keyword evidence="2" id="KW-1133">Transmembrane helix</keyword>
<dbReference type="AlphaFoldDB" id="A0A1H8DX30"/>
<evidence type="ECO:0000259" key="3">
    <source>
        <dbReference type="Pfam" id="PF01051"/>
    </source>
</evidence>
<dbReference type="InterPro" id="IPR000525">
    <property type="entry name" value="Initiator_Rep_WH1"/>
</dbReference>
<protein>
    <submittedName>
        <fullName evidence="4">Initiator Replication protein</fullName>
    </submittedName>
</protein>
<evidence type="ECO:0000256" key="2">
    <source>
        <dbReference type="SAM" id="Phobius"/>
    </source>
</evidence>